<dbReference type="PANTHER" id="PTHR47505:SF1">
    <property type="entry name" value="DNA UTILIZATION PROTEIN YHGH"/>
    <property type="match status" value="1"/>
</dbReference>
<dbReference type="InterPro" id="IPR000836">
    <property type="entry name" value="PRTase_dom"/>
</dbReference>
<accession>A0ABS6WCQ9</accession>
<proteinExistence type="predicted"/>
<sequence length="219" mass="23579">MLLPRGCAGCDRPDDVLCDDCRALFRHVLARPVPGTATGCGYGCAVYEGAARRAMLSWKDHGDEECDAPFAGLLADLACRSGAARPGERVALVPAPSSRMSMERRGRWHMRALTSRMCHLLSARDVDAICLPVLRSARLSSKSVETTNAAQRAERIRNGIVVADAVACRRRELIVIDDIMTTGATLRQCVAELNGADGTVRAALTLGHVPERAADRPSQ</sequence>
<dbReference type="Proteomes" id="UP000700815">
    <property type="component" value="Unassembled WGS sequence"/>
</dbReference>
<keyword evidence="2" id="KW-1185">Reference proteome</keyword>
<dbReference type="PANTHER" id="PTHR47505">
    <property type="entry name" value="DNA UTILIZATION PROTEIN YHGH"/>
    <property type="match status" value="1"/>
</dbReference>
<dbReference type="CDD" id="cd06223">
    <property type="entry name" value="PRTases_typeI"/>
    <property type="match status" value="1"/>
</dbReference>
<dbReference type="EMBL" id="JAHBBH010000001">
    <property type="protein sequence ID" value="MBW3091384.1"/>
    <property type="molecule type" value="Genomic_DNA"/>
</dbReference>
<evidence type="ECO:0000313" key="2">
    <source>
        <dbReference type="Proteomes" id="UP000700815"/>
    </source>
</evidence>
<gene>
    <name evidence="1" type="ORF">KIH79_00135</name>
</gene>
<organism evidence="1 2">
    <name type="scientific">Bifidobacterium miconis</name>
    <dbReference type="NCBI Taxonomy" id="2834435"/>
    <lineage>
        <taxon>Bacteria</taxon>
        <taxon>Bacillati</taxon>
        <taxon>Actinomycetota</taxon>
        <taxon>Actinomycetes</taxon>
        <taxon>Bifidobacteriales</taxon>
        <taxon>Bifidobacteriaceae</taxon>
        <taxon>Bifidobacterium</taxon>
    </lineage>
</organism>
<dbReference type="InterPro" id="IPR051910">
    <property type="entry name" value="ComF/GntX_DNA_util-trans"/>
</dbReference>
<comment type="caution">
    <text evidence="1">The sequence shown here is derived from an EMBL/GenBank/DDBJ whole genome shotgun (WGS) entry which is preliminary data.</text>
</comment>
<evidence type="ECO:0000313" key="1">
    <source>
        <dbReference type="EMBL" id="MBW3091384.1"/>
    </source>
</evidence>
<protein>
    <submittedName>
        <fullName evidence="1">ComF family protein</fullName>
    </submittedName>
</protein>
<name>A0ABS6WCQ9_9BIFI</name>
<dbReference type="RefSeq" id="WP_219057523.1">
    <property type="nucleotide sequence ID" value="NZ_JAHBBH010000001.1"/>
</dbReference>
<reference evidence="1 2" key="1">
    <citation type="submission" date="2021-05" db="EMBL/GenBank/DDBJ databases">
        <title>Phylogenetic classification of ten novel species belonging to the genus Bifidobacterium comprising B. colchicus sp. nov., B. abeli sp. nov., B. bicoloris sp. nov., B. guerezis sp. nov., B. rosaliae sp. nov., B. santillanensis sp. nov., B. argentati sp. nov., B. amazzoni sp. nov., B. pluviali sp. nov., and B. pinnaculum sp. nov.</title>
        <authorList>
            <person name="Lugli G.A."/>
            <person name="Ruiz Garcia L."/>
            <person name="Margolles A."/>
            <person name="Ventura M."/>
        </authorList>
    </citation>
    <scope>NUCLEOTIDE SEQUENCE [LARGE SCALE GENOMIC DNA]</scope>
    <source>
        <strain evidence="1 2">82T10</strain>
    </source>
</reference>